<dbReference type="STRING" id="411461.DORFOR_03300"/>
<gene>
    <name evidence="1" type="ORF">DORFOR_03300</name>
</gene>
<dbReference type="AlphaFoldDB" id="B0GAI4"/>
<dbReference type="Proteomes" id="UP000005359">
    <property type="component" value="Unassembled WGS sequence"/>
</dbReference>
<dbReference type="GeneID" id="92863337"/>
<reference evidence="1 2" key="2">
    <citation type="submission" date="2007-10" db="EMBL/GenBank/DDBJ databases">
        <authorList>
            <person name="Fulton L."/>
            <person name="Clifton S."/>
            <person name="Fulton B."/>
            <person name="Xu J."/>
            <person name="Minx P."/>
            <person name="Pepin K.H."/>
            <person name="Johnson M."/>
            <person name="Thiruvilangam P."/>
            <person name="Bhonagiri V."/>
            <person name="Nash W.E."/>
            <person name="Wang C."/>
            <person name="Mardis E.R."/>
            <person name="Wilson R.K."/>
        </authorList>
    </citation>
    <scope>NUCLEOTIDE SEQUENCE [LARGE SCALE GENOMIC DNA]</scope>
    <source>
        <strain evidence="1 2">ATCC 27755</strain>
    </source>
</reference>
<accession>B0GAI4</accession>
<name>B0GAI4_9FIRM</name>
<sequence length="1180" mass="137815">MIKLVKDTIVTAISDIVIGLITESVSDGKMTIKENIKFWSFKKKIKKWLREFIKKNDGTILTSGKFEDFLKYYKPIEKIYEHLLQSNGDITTKEELINGLVGQLKVFFNDDEREINVIDESVVRELLVKIYTEYEEYLTSGLSVSEQYLKASILKNQKSESKRQLEYSNNNIREIIEHTSQIKNPEEVMKVYDILSQEIRKGNIEHVHDLLPFLRNKNADIDMAMQIKLSLLSDYQCLDMEALEAWKKIKSNYISDDITRILILYWFDKKEKMTQLEKLIKNSDLKEIAGIISRDEKEKFMKLEKKNRHHVDNYEFSLTGQYSNEKWLVNRVCALWLAEKPIINIHELIQQLFGNNLSYIEEIYVLEKEQDTIVNTISLENVKEDGRVKEIGKILSGMKQKIAHNNNKIKLLYYRTFLKNQVVLEEKNIELLNEIPDVIKKDSAIETMMIQYKIDLGCIDEEAVVEFCERAGTYWLYCNLLRKKCNNWNQVKESIESHNGILEKDIYLFLLYVQSIRVCDGKEAAITEWKKYQSVYKDYVEYWLEIFKVHETERKMLPELFEKWKDGQLEWLDPEAEVDFAKVLIDCQYYKEAMQIVEKKEALGQVSPDILRLKAKLLMEDNQAVTALDILLNIFDNFQSDLFVVDATIVLSLNLQRNIPQKVIDAAIKIGTARLLTLVAGIYSRENKKAEAKKLMLKALLRNKDNEIGIFGNYLMLQISDSDNTERKIDGIENDTAVVLQGVDGEKLIYCIYEENILPDVPYIWQGATHIYRDQAITIGLLRKKTGDLVMIEGREYHISEIMPVDGYLIRLCLEKLVKANAVKTISIETRDGKLDVENFSRELMKYIPGDEKEFNWLDNYKDFSSFPLPFAILQKTVRVNTVQLIMTLVQSEDIIVRERYDEDLIRGQQFVLSFAAVIMLYMIGVKPEFLKERQVFVPESMRNTILTMCTDIINENDKEHVSSLGVREKRLYMNVVSESEKVQILGEAAALKNFVSQLNTWSNNREFCDVQDEERDWLDVFGISDYDALALAQGKKAVIVTGEVTIQSLIIQEIKLNISGTGILNFLVALKMDVYVLLDCIEQMIKYRFEITMTEKCLRYIIDEYSKLENQELKEDFMCKWIDCLTLVESMGDEYKEVYAQNMMRVCQDIIREEYEVLNPVWRNYFSLCVKYKCGLETK</sequence>
<dbReference type="eggNOG" id="ENOG5032Z44">
    <property type="taxonomic scope" value="Bacteria"/>
</dbReference>
<comment type="caution">
    <text evidence="1">The sequence shown here is derived from an EMBL/GenBank/DDBJ whole genome shotgun (WGS) entry which is preliminary data.</text>
</comment>
<organism evidence="1 2">
    <name type="scientific">Dorea formicigenerans ATCC 27755</name>
    <dbReference type="NCBI Taxonomy" id="411461"/>
    <lineage>
        <taxon>Bacteria</taxon>
        <taxon>Bacillati</taxon>
        <taxon>Bacillota</taxon>
        <taxon>Clostridia</taxon>
        <taxon>Lachnospirales</taxon>
        <taxon>Lachnospiraceae</taxon>
        <taxon>Dorea</taxon>
    </lineage>
</organism>
<reference evidence="1 2" key="1">
    <citation type="submission" date="2007-10" db="EMBL/GenBank/DDBJ databases">
        <title>Draft genome sequence of Dorea formicigenerans(ATCC 27755).</title>
        <authorList>
            <person name="Sudarsanam P."/>
            <person name="Ley R."/>
            <person name="Guruge J."/>
            <person name="Turnbaugh P.J."/>
            <person name="Mahowald M."/>
            <person name="Liep D."/>
            <person name="Gordon J."/>
        </authorList>
    </citation>
    <scope>NUCLEOTIDE SEQUENCE [LARGE SCALE GENOMIC DNA]</scope>
    <source>
        <strain evidence="1 2">ATCC 27755</strain>
    </source>
</reference>
<evidence type="ECO:0000313" key="2">
    <source>
        <dbReference type="Proteomes" id="UP000005359"/>
    </source>
</evidence>
<dbReference type="PaxDb" id="411461-DORFOR_03300"/>
<dbReference type="RefSeq" id="WP_005336021.1">
    <property type="nucleotide sequence ID" value="NZ_AAXA02000016.1"/>
</dbReference>
<evidence type="ECO:0000313" key="1">
    <source>
        <dbReference type="EMBL" id="EDR45516.1"/>
    </source>
</evidence>
<dbReference type="EMBL" id="AAXA02000016">
    <property type="protein sequence ID" value="EDR45516.1"/>
    <property type="molecule type" value="Genomic_DNA"/>
</dbReference>
<protein>
    <submittedName>
        <fullName evidence="1">Uncharacterized protein</fullName>
    </submittedName>
</protein>
<proteinExistence type="predicted"/>